<feature type="compositionally biased region" description="Basic and acidic residues" evidence="1">
    <location>
        <begin position="60"/>
        <end position="72"/>
    </location>
</feature>
<evidence type="ECO:0000313" key="3">
    <source>
        <dbReference type="Proteomes" id="UP000542674"/>
    </source>
</evidence>
<dbReference type="RefSeq" id="WP_184665784.1">
    <property type="nucleotide sequence ID" value="NZ_BAABAI010000004.1"/>
</dbReference>
<dbReference type="AlphaFoldDB" id="A0A7W7SYY6"/>
<protein>
    <submittedName>
        <fullName evidence="2">Uncharacterized protein</fullName>
    </submittedName>
</protein>
<gene>
    <name evidence="2" type="ORF">F4559_000296</name>
</gene>
<keyword evidence="3" id="KW-1185">Reference proteome</keyword>
<evidence type="ECO:0000313" key="2">
    <source>
        <dbReference type="EMBL" id="MBB4962937.1"/>
    </source>
</evidence>
<proteinExistence type="predicted"/>
<comment type="caution">
    <text evidence="2">The sequence shown here is derived from an EMBL/GenBank/DDBJ whole genome shotgun (WGS) entry which is preliminary data.</text>
</comment>
<sequence length="140" mass="15170">MSVIEVDPAVKAAFDERLEAARRANAQVTGALQADRERLAAEAREREARLVADRERLREKAEKVVAEGDKASQRQSQWAPAQQRDGELAFGPEEEDDVPPAPAPAPAPVSAGVPLPPATPRRRSAPVEDDDDLSGQSWLT</sequence>
<name>A0A7W7SYY6_9PSEU</name>
<organism evidence="2 3">
    <name type="scientific">Saccharothrix violaceirubra</name>
    <dbReference type="NCBI Taxonomy" id="413306"/>
    <lineage>
        <taxon>Bacteria</taxon>
        <taxon>Bacillati</taxon>
        <taxon>Actinomycetota</taxon>
        <taxon>Actinomycetes</taxon>
        <taxon>Pseudonocardiales</taxon>
        <taxon>Pseudonocardiaceae</taxon>
        <taxon>Saccharothrix</taxon>
    </lineage>
</organism>
<accession>A0A7W7SYY6</accession>
<dbReference type="EMBL" id="JACHJS010000001">
    <property type="protein sequence ID" value="MBB4962937.1"/>
    <property type="molecule type" value="Genomic_DNA"/>
</dbReference>
<dbReference type="Proteomes" id="UP000542674">
    <property type="component" value="Unassembled WGS sequence"/>
</dbReference>
<evidence type="ECO:0000256" key="1">
    <source>
        <dbReference type="SAM" id="MobiDB-lite"/>
    </source>
</evidence>
<reference evidence="2 3" key="1">
    <citation type="submission" date="2020-08" db="EMBL/GenBank/DDBJ databases">
        <title>Sequencing the genomes of 1000 actinobacteria strains.</title>
        <authorList>
            <person name="Klenk H.-P."/>
        </authorList>
    </citation>
    <scope>NUCLEOTIDE SEQUENCE [LARGE SCALE GENOMIC DNA]</scope>
    <source>
        <strain evidence="2 3">DSM 45084</strain>
    </source>
</reference>
<feature type="region of interest" description="Disordered" evidence="1">
    <location>
        <begin position="60"/>
        <end position="140"/>
    </location>
</feature>